<protein>
    <submittedName>
        <fullName evidence="1">Uncharacterized protein</fullName>
    </submittedName>
</protein>
<comment type="caution">
    <text evidence="1">The sequence shown here is derived from an EMBL/GenBank/DDBJ whole genome shotgun (WGS) entry which is preliminary data.</text>
</comment>
<dbReference type="Proteomes" id="UP000760494">
    <property type="component" value="Unassembled WGS sequence"/>
</dbReference>
<sequence length="95" mass="10695">MASNTAHLDRSLRPLEAILTCTPTNKGPWSFISEIFHLASQHATFEVNNVRYMTYPWTDPETNTSTPPGLNSNSRLNYLLYLETIGQNTPPPDSE</sequence>
<reference evidence="1" key="1">
    <citation type="submission" date="2019-05" db="EMBL/GenBank/DDBJ databases">
        <authorList>
            <person name="Piombo E."/>
        </authorList>
    </citation>
    <scope>NUCLEOTIDE SEQUENCE</scope>
    <source>
        <strain evidence="1">C2S</strain>
    </source>
</reference>
<gene>
    <name evidence="1" type="ORF">C2S_13801</name>
</gene>
<dbReference type="AlphaFoldDB" id="A0A9Q9RB04"/>
<evidence type="ECO:0000313" key="2">
    <source>
        <dbReference type="Proteomes" id="UP000760494"/>
    </source>
</evidence>
<dbReference type="EMBL" id="CABFJX010000017">
    <property type="protein sequence ID" value="VTT58239.1"/>
    <property type="molecule type" value="Genomic_DNA"/>
</dbReference>
<evidence type="ECO:0000313" key="1">
    <source>
        <dbReference type="EMBL" id="VTT58239.1"/>
    </source>
</evidence>
<name>A0A9Q9RB04_FUSFU</name>
<organism evidence="1 2">
    <name type="scientific">Fusarium fujikuroi</name>
    <name type="common">Bakanae and foot rot disease fungus</name>
    <name type="synonym">Gibberella fujikuroi</name>
    <dbReference type="NCBI Taxonomy" id="5127"/>
    <lineage>
        <taxon>Eukaryota</taxon>
        <taxon>Fungi</taxon>
        <taxon>Dikarya</taxon>
        <taxon>Ascomycota</taxon>
        <taxon>Pezizomycotina</taxon>
        <taxon>Sordariomycetes</taxon>
        <taxon>Hypocreomycetidae</taxon>
        <taxon>Hypocreales</taxon>
        <taxon>Nectriaceae</taxon>
        <taxon>Fusarium</taxon>
        <taxon>Fusarium fujikuroi species complex</taxon>
    </lineage>
</organism>
<accession>A0A9Q9RB04</accession>
<proteinExistence type="predicted"/>